<dbReference type="Proteomes" id="UP000355283">
    <property type="component" value="Unassembled WGS sequence"/>
</dbReference>
<reference evidence="3 4" key="1">
    <citation type="submission" date="2019-01" db="EMBL/GenBank/DDBJ databases">
        <title>Nuclear Genome Assembly of the Microalgal Biofuel strain Nannochloropsis salina CCMP1776.</title>
        <authorList>
            <person name="Hovde B."/>
        </authorList>
    </citation>
    <scope>NUCLEOTIDE SEQUENCE [LARGE SCALE GENOMIC DNA]</scope>
    <source>
        <strain evidence="3 4">CCMP1776</strain>
    </source>
</reference>
<feature type="compositionally biased region" description="Basic and acidic residues" evidence="1">
    <location>
        <begin position="441"/>
        <end position="457"/>
    </location>
</feature>
<feature type="region of interest" description="Disordered" evidence="1">
    <location>
        <begin position="214"/>
        <end position="255"/>
    </location>
</feature>
<feature type="compositionally biased region" description="Basic and acidic residues" evidence="1">
    <location>
        <begin position="403"/>
        <end position="417"/>
    </location>
</feature>
<gene>
    <name evidence="3" type="ORF">NSK_000734</name>
</gene>
<keyword evidence="2" id="KW-0732">Signal</keyword>
<feature type="compositionally biased region" description="Low complexity" evidence="1">
    <location>
        <begin position="487"/>
        <end position="506"/>
    </location>
</feature>
<evidence type="ECO:0000256" key="1">
    <source>
        <dbReference type="SAM" id="MobiDB-lite"/>
    </source>
</evidence>
<dbReference type="OrthoDB" id="10422306at2759"/>
<accession>A0A4D9DFF7</accession>
<dbReference type="EMBL" id="SDOX01000002">
    <property type="protein sequence ID" value="TFJ88385.1"/>
    <property type="molecule type" value="Genomic_DNA"/>
</dbReference>
<evidence type="ECO:0000256" key="2">
    <source>
        <dbReference type="SAM" id="SignalP"/>
    </source>
</evidence>
<proteinExistence type="predicted"/>
<feature type="region of interest" description="Disordered" evidence="1">
    <location>
        <begin position="391"/>
        <end position="474"/>
    </location>
</feature>
<feature type="region of interest" description="Disordered" evidence="1">
    <location>
        <begin position="48"/>
        <end position="117"/>
    </location>
</feature>
<keyword evidence="4" id="KW-1185">Reference proteome</keyword>
<protein>
    <recommendedName>
        <fullName evidence="5">Proteophosphoglycan ppg4</fullName>
    </recommendedName>
</protein>
<sequence>MAWKTCPASKCLGIIVFLTVLVVSHAFQSSAPWGSRIGTARRELVASEPCRKSPTHPPLWAAPATEPAPPVAQDVEDEAKGAQVSESDVGGTLWGFRGREEEGSVRGTGPTPENPEANLGWTEDFLSNIGLSGDTLLDNLRRSADQDVSSNTLKAILAAQEESRSLLAKLQAELLSTSAYAASKALADSKLLISMGIVVASELAQVLARPLLPAPSDSTPQGTPFPPSSPAKGGPSTPTPSHDQPLDFSGTGNTLPPGPASTPLFSLAEKVALVQRGIYPYDWSGYLSGTPSTFILPSFSSAGDPDALFQDMYRKTAKPKLLPSLPFLPRLPQALVLPLDLLAALPAIPSQAFRTVDAARRLNKQAASRQPSRRLWAQSLAMASTIARPLLEQPTGFRQRLPLPDEKRLPLRGENRSPRSQRPAGPQQVEKLMRQGRSRRSREGNADGREGPRAYAKEEEEDEPSRAPRSRTRSRWWDGIRPRRASDVVASPPSASPSLPSSPPVLDARVEASGTIPRTEATSLGLDPGKFPSLSSLMEDWEEEEGGAGMEEVMSVSRMGRARGGARAGGATVMDGRETAWEGGSEGGRVEVLYATELEGGEVRRLGGGEEEVIELRVEEVEEEGWEARDWSSVLGKVGLRMLDVALLGLEYVTVEGLPRVQKRLVTAGKRLQQAAWGERGKPGWDLMPAFEKPMDAKTMSTRR</sequence>
<evidence type="ECO:0000313" key="4">
    <source>
        <dbReference type="Proteomes" id="UP000355283"/>
    </source>
</evidence>
<evidence type="ECO:0008006" key="5">
    <source>
        <dbReference type="Google" id="ProtNLM"/>
    </source>
</evidence>
<comment type="caution">
    <text evidence="3">The sequence shown here is derived from an EMBL/GenBank/DDBJ whole genome shotgun (WGS) entry which is preliminary data.</text>
</comment>
<dbReference type="AlphaFoldDB" id="A0A4D9DFF7"/>
<feature type="signal peptide" evidence="2">
    <location>
        <begin position="1"/>
        <end position="26"/>
    </location>
</feature>
<evidence type="ECO:0000313" key="3">
    <source>
        <dbReference type="EMBL" id="TFJ88385.1"/>
    </source>
</evidence>
<organism evidence="3 4">
    <name type="scientific">Nannochloropsis salina CCMP1776</name>
    <dbReference type="NCBI Taxonomy" id="1027361"/>
    <lineage>
        <taxon>Eukaryota</taxon>
        <taxon>Sar</taxon>
        <taxon>Stramenopiles</taxon>
        <taxon>Ochrophyta</taxon>
        <taxon>Eustigmatophyceae</taxon>
        <taxon>Eustigmatales</taxon>
        <taxon>Monodopsidaceae</taxon>
        <taxon>Microchloropsis</taxon>
        <taxon>Microchloropsis salina</taxon>
    </lineage>
</organism>
<name>A0A4D9DFF7_9STRA</name>
<feature type="region of interest" description="Disordered" evidence="1">
    <location>
        <begin position="486"/>
        <end position="506"/>
    </location>
</feature>
<feature type="chain" id="PRO_5020033038" description="Proteophosphoglycan ppg4" evidence="2">
    <location>
        <begin position="27"/>
        <end position="704"/>
    </location>
</feature>